<dbReference type="SUPFAM" id="SSF53335">
    <property type="entry name" value="S-adenosyl-L-methionine-dependent methyltransferases"/>
    <property type="match status" value="1"/>
</dbReference>
<organism evidence="4 5">
    <name type="scientific">Cupriavidus pinatubonensis</name>
    <dbReference type="NCBI Taxonomy" id="248026"/>
    <lineage>
        <taxon>Bacteria</taxon>
        <taxon>Pseudomonadati</taxon>
        <taxon>Pseudomonadota</taxon>
        <taxon>Betaproteobacteria</taxon>
        <taxon>Burkholderiales</taxon>
        <taxon>Burkholderiaceae</taxon>
        <taxon>Cupriavidus</taxon>
    </lineage>
</organism>
<evidence type="ECO:0000313" key="5">
    <source>
        <dbReference type="Proteomes" id="UP000701702"/>
    </source>
</evidence>
<keyword evidence="3" id="KW-0949">S-adenosyl-L-methionine</keyword>
<comment type="caution">
    <text evidence="4">The sequence shown here is derived from an EMBL/GenBank/DDBJ whole genome shotgun (WGS) entry which is preliminary data.</text>
</comment>
<dbReference type="PRINTS" id="PR00505">
    <property type="entry name" value="D12N6MTFRASE"/>
</dbReference>
<dbReference type="Pfam" id="PF02086">
    <property type="entry name" value="MethyltransfD12"/>
    <property type="match status" value="1"/>
</dbReference>
<dbReference type="InterPro" id="IPR012263">
    <property type="entry name" value="M_m6A_EcoRV"/>
</dbReference>
<dbReference type="InterPro" id="IPR012327">
    <property type="entry name" value="MeTrfase_D12"/>
</dbReference>
<reference evidence="4 5" key="1">
    <citation type="submission" date="2021-08" db="EMBL/GenBank/DDBJ databases">
        <authorList>
            <person name="Peeters C."/>
        </authorList>
    </citation>
    <scope>NUCLEOTIDE SEQUENCE [LARGE SCALE GENOMIC DNA]</scope>
    <source>
        <strain evidence="4 5">LMG 23994</strain>
    </source>
</reference>
<protein>
    <recommendedName>
        <fullName evidence="6">Site-specific DNA-methyltransferase (adenine-specific)</fullName>
    </recommendedName>
</protein>
<evidence type="ECO:0000256" key="3">
    <source>
        <dbReference type="ARBA" id="ARBA00022691"/>
    </source>
</evidence>
<keyword evidence="1" id="KW-0489">Methyltransferase</keyword>
<dbReference type="RefSeq" id="WP_224001266.1">
    <property type="nucleotide sequence ID" value="NZ_CAJZAF010000007.1"/>
</dbReference>
<dbReference type="Gene3D" id="3.40.50.150">
    <property type="entry name" value="Vaccinia Virus protein VP39"/>
    <property type="match status" value="2"/>
</dbReference>
<dbReference type="PANTHER" id="PTHR30481">
    <property type="entry name" value="DNA ADENINE METHYLASE"/>
    <property type="match status" value="1"/>
</dbReference>
<evidence type="ECO:0000313" key="4">
    <source>
        <dbReference type="EMBL" id="CAG9169815.1"/>
    </source>
</evidence>
<dbReference type="PANTHER" id="PTHR30481:SF4">
    <property type="entry name" value="SITE-SPECIFIC DNA-METHYLTRANSFERASE (ADENINE-SPECIFIC)"/>
    <property type="match status" value="1"/>
</dbReference>
<dbReference type="InterPro" id="IPR029063">
    <property type="entry name" value="SAM-dependent_MTases_sf"/>
</dbReference>
<gene>
    <name evidence="4" type="ORF">LMG23994_01677</name>
</gene>
<name>A0ABN7YCR7_9BURK</name>
<proteinExistence type="predicted"/>
<dbReference type="EMBL" id="CAJZAF010000007">
    <property type="protein sequence ID" value="CAG9169815.1"/>
    <property type="molecule type" value="Genomic_DNA"/>
</dbReference>
<sequence length="294" mass="33692">MLTAVTDVDYVHEENGGARQVLKYPGSKAALRSEIVRHFPEHTTYVEAFGGGASVLLYKQPSAVEYYNDLDGMLTDFFLMLREEGDELQRLIRYIEFTPYSRSELTKARATLKAGHPDKVERARAMLVCAWMSRMAMIHDTTTGWLAHKGEGKEVSRWNQLPERLRTAAHRLKRVYVENREAISLLKSLDSKETLFYLDPPYPSATLNARNKRQNYYRYDMTDDDHEALLHVASGVKGKAIISGYRCRLYDRLLKTWHRVDLSHSTAAGTKKTECLWMNFQPRAQLALALGADE</sequence>
<keyword evidence="2" id="KW-0808">Transferase</keyword>
<evidence type="ECO:0008006" key="6">
    <source>
        <dbReference type="Google" id="ProtNLM"/>
    </source>
</evidence>
<dbReference type="PIRSF" id="PIRSF000398">
    <property type="entry name" value="M_m6A_EcoRV"/>
    <property type="match status" value="1"/>
</dbReference>
<evidence type="ECO:0000256" key="2">
    <source>
        <dbReference type="ARBA" id="ARBA00022679"/>
    </source>
</evidence>
<accession>A0ABN7YCR7</accession>
<keyword evidence="5" id="KW-1185">Reference proteome</keyword>
<dbReference type="Proteomes" id="UP000701702">
    <property type="component" value="Unassembled WGS sequence"/>
</dbReference>
<evidence type="ECO:0000256" key="1">
    <source>
        <dbReference type="ARBA" id="ARBA00022603"/>
    </source>
</evidence>